<dbReference type="AlphaFoldDB" id="A0AAJ5WZ25"/>
<keyword evidence="2" id="KW-0732">Signal</keyword>
<name>A0AAJ5WZ25_9BACT</name>
<dbReference type="EMBL" id="CP119311">
    <property type="protein sequence ID" value="WEK38053.1"/>
    <property type="molecule type" value="Genomic_DNA"/>
</dbReference>
<sequence>MQRIILSSLFLFTVLAGFAQEKVINDPNAEERSVGSFSSIEMRDGIDLFLSYGEEAKVLVSGATQTDRDKIKTVVQNGVLKIYTEGGPIKISTRDKKLKAYIAVRSLEGLSATFGSDVSISGTLRAEKLDIKLSGGSDLDGRLAVQYLNLKISGGSDARIKGQVESFSLQASGGSDLKGFDLVCDKASVSCTGGSDVQLTVNGELNVEARGGSDVEYKGQGHINKSTTSGSSIRKRA</sequence>
<dbReference type="Pfam" id="PF10988">
    <property type="entry name" value="DUF2807"/>
    <property type="match status" value="1"/>
</dbReference>
<evidence type="ECO:0000259" key="3">
    <source>
        <dbReference type="Pfam" id="PF10988"/>
    </source>
</evidence>
<evidence type="ECO:0000313" key="4">
    <source>
        <dbReference type="EMBL" id="WEK38053.1"/>
    </source>
</evidence>
<reference evidence="4" key="1">
    <citation type="submission" date="2023-03" db="EMBL/GenBank/DDBJ databases">
        <title>Andean soil-derived lignocellulolytic bacterial consortium as a source of novel taxa and putative plastic-active enzymes.</title>
        <authorList>
            <person name="Diaz-Garcia L."/>
            <person name="Chuvochina M."/>
            <person name="Feuerriegel G."/>
            <person name="Bunk B."/>
            <person name="Sproer C."/>
            <person name="Streit W.R."/>
            <person name="Rodriguez L.M."/>
            <person name="Overmann J."/>
            <person name="Jimenez D.J."/>
        </authorList>
    </citation>
    <scope>NUCLEOTIDE SEQUENCE</scope>
    <source>
        <strain evidence="4">MAG 7</strain>
    </source>
</reference>
<dbReference type="Proteomes" id="UP001220610">
    <property type="component" value="Chromosome"/>
</dbReference>
<gene>
    <name evidence="4" type="ORF">P0Y53_11130</name>
</gene>
<evidence type="ECO:0000313" key="5">
    <source>
        <dbReference type="Proteomes" id="UP001220610"/>
    </source>
</evidence>
<feature type="signal peptide" evidence="2">
    <location>
        <begin position="1"/>
        <end position="19"/>
    </location>
</feature>
<dbReference type="InterPro" id="IPR021255">
    <property type="entry name" value="DUF2807"/>
</dbReference>
<proteinExistence type="predicted"/>
<accession>A0AAJ5WZ25</accession>
<evidence type="ECO:0000256" key="1">
    <source>
        <dbReference type="SAM" id="MobiDB-lite"/>
    </source>
</evidence>
<feature type="domain" description="Putative auto-transporter adhesin head GIN" evidence="3">
    <location>
        <begin position="37"/>
        <end position="220"/>
    </location>
</feature>
<feature type="compositionally biased region" description="Polar residues" evidence="1">
    <location>
        <begin position="223"/>
        <end position="237"/>
    </location>
</feature>
<feature type="region of interest" description="Disordered" evidence="1">
    <location>
        <begin position="216"/>
        <end position="237"/>
    </location>
</feature>
<feature type="chain" id="PRO_5042578554" evidence="2">
    <location>
        <begin position="20"/>
        <end position="237"/>
    </location>
</feature>
<dbReference type="Gene3D" id="2.160.20.120">
    <property type="match status" value="1"/>
</dbReference>
<protein>
    <submittedName>
        <fullName evidence="4">DUF2807 domain-containing protein</fullName>
    </submittedName>
</protein>
<organism evidence="4 5">
    <name type="scientific">Candidatus Pseudobacter hemicellulosilyticus</name>
    <dbReference type="NCBI Taxonomy" id="3121375"/>
    <lineage>
        <taxon>Bacteria</taxon>
        <taxon>Pseudomonadati</taxon>
        <taxon>Bacteroidota</taxon>
        <taxon>Chitinophagia</taxon>
        <taxon>Chitinophagales</taxon>
        <taxon>Chitinophagaceae</taxon>
        <taxon>Pseudobacter</taxon>
    </lineage>
</organism>
<evidence type="ECO:0000256" key="2">
    <source>
        <dbReference type="SAM" id="SignalP"/>
    </source>
</evidence>